<accession>A0AAF0E1U9</accession>
<protein>
    <submittedName>
        <fullName evidence="2">Uncharacterized protein</fullName>
    </submittedName>
</protein>
<reference evidence="2" key="1">
    <citation type="submission" date="2023-03" db="EMBL/GenBank/DDBJ databases">
        <title>Mating type loci evolution in Malassezia.</title>
        <authorList>
            <person name="Coelho M.A."/>
        </authorList>
    </citation>
    <scope>NUCLEOTIDE SEQUENCE</scope>
    <source>
        <strain evidence="2">CBS 7876</strain>
    </source>
</reference>
<evidence type="ECO:0000256" key="1">
    <source>
        <dbReference type="PROSITE-ProRule" id="PRU00708"/>
    </source>
</evidence>
<dbReference type="EMBL" id="CP119935">
    <property type="protein sequence ID" value="WFD03029.1"/>
    <property type="molecule type" value="Genomic_DNA"/>
</dbReference>
<sequence>MQRRRRGAFRTDIRVESKKPRTPSLREHLFRTSHEVAQLAHGTAPEKAFHEANAILHSRMDEWRQLARRIRAQDSTADHIHPQLAAAAWNQVIGLAARAGMPSAAWRTYCDMKRAHIRPTARTYAVYFAALANAVRTKKIDTVASASWIEHVPKLFEGLEQVHTQGARAQPTHDTEWLGAPAVDATGGTLRPSVAASRSRVVHETLKEPRAVVAAYSAYISLLCALGRPSEALAVWNDVCPDPYPGRRTEPTAPRLPRSLFATAETYTALMRDLGTCRMPLAAKQAAIRDIWARWQFDILSTSRAAPEEPPLLDAVAIKTLVWTLAIGSPPDAAKNISALLGTYCGVSFDHTPNAIRYSVPSTWRAIPFTTSTLLVDILAFYEQHGLYTQVVDCFEHAERTRHAPDAVQPDRVPDAVACVARARKHLAHNP</sequence>
<proteinExistence type="predicted"/>
<name>A0AAF0E1U9_9BASI</name>
<dbReference type="Pfam" id="PF13041">
    <property type="entry name" value="PPR_2"/>
    <property type="match status" value="1"/>
</dbReference>
<dbReference type="InterPro" id="IPR011990">
    <property type="entry name" value="TPR-like_helical_dom_sf"/>
</dbReference>
<dbReference type="Proteomes" id="UP001214603">
    <property type="component" value="Chromosome 2"/>
</dbReference>
<organism evidence="2 3">
    <name type="scientific">Malassezia obtusa</name>
    <dbReference type="NCBI Taxonomy" id="76774"/>
    <lineage>
        <taxon>Eukaryota</taxon>
        <taxon>Fungi</taxon>
        <taxon>Dikarya</taxon>
        <taxon>Basidiomycota</taxon>
        <taxon>Ustilaginomycotina</taxon>
        <taxon>Malasseziomycetes</taxon>
        <taxon>Malasseziales</taxon>
        <taxon>Malasseziaceae</taxon>
        <taxon>Malassezia</taxon>
    </lineage>
</organism>
<dbReference type="NCBIfam" id="TIGR00756">
    <property type="entry name" value="PPR"/>
    <property type="match status" value="1"/>
</dbReference>
<evidence type="ECO:0000313" key="3">
    <source>
        <dbReference type="Proteomes" id="UP001214603"/>
    </source>
</evidence>
<dbReference type="AlphaFoldDB" id="A0AAF0E1U9"/>
<dbReference type="Pfam" id="PF01535">
    <property type="entry name" value="PPR"/>
    <property type="match status" value="1"/>
</dbReference>
<dbReference type="InterPro" id="IPR002885">
    <property type="entry name" value="PPR_rpt"/>
</dbReference>
<evidence type="ECO:0000313" key="2">
    <source>
        <dbReference type="EMBL" id="WFD03029.1"/>
    </source>
</evidence>
<feature type="repeat" description="PPR" evidence="1">
    <location>
        <begin position="85"/>
        <end position="119"/>
    </location>
</feature>
<gene>
    <name evidence="2" type="ORF">MOBT1_001718</name>
</gene>
<dbReference type="PROSITE" id="PS51375">
    <property type="entry name" value="PPR"/>
    <property type="match status" value="1"/>
</dbReference>
<keyword evidence="3" id="KW-1185">Reference proteome</keyword>
<dbReference type="Gene3D" id="1.25.40.10">
    <property type="entry name" value="Tetratricopeptide repeat domain"/>
    <property type="match status" value="1"/>
</dbReference>